<sequence length="251" mass="28169">MASHFARWPLTDTSIGTYRLPSALLDASQILSERRRTRYLAARSLLAELMWRVYGIPSLPDLATSENGRPHFADPSLPDFSIAYAGNIVGILLAEERGKAGLDMEIIRVSRQTPARSVKSLSSAEKAWIKAQSDPEEAATQLWALRQSLLKLTGEKEQENPGLQLHPASGKLRVQEAVDIQIISDVEPLIIWSCALSPGDARLHMWEFDGRENWKQLQDIQISTRNLSPKMLRLTNLHKQEKLQTEGRPEG</sequence>
<proteinExistence type="predicted"/>
<dbReference type="Proteomes" id="UP001554567">
    <property type="component" value="Unassembled WGS sequence"/>
</dbReference>
<name>A0ABV3N3I8_9GAMM</name>
<evidence type="ECO:0000313" key="4">
    <source>
        <dbReference type="Proteomes" id="UP001554567"/>
    </source>
</evidence>
<evidence type="ECO:0000313" key="3">
    <source>
        <dbReference type="EMBL" id="MEW5290393.1"/>
    </source>
</evidence>
<dbReference type="InterPro" id="IPR008278">
    <property type="entry name" value="4-PPantetheinyl_Trfase_dom"/>
</dbReference>
<comment type="caution">
    <text evidence="3">The sequence shown here is derived from an EMBL/GenBank/DDBJ whole genome shotgun (WGS) entry which is preliminary data.</text>
</comment>
<organism evidence="3 4">
    <name type="scientific">Erwinia papayae</name>
    <dbReference type="NCBI Taxonomy" id="206499"/>
    <lineage>
        <taxon>Bacteria</taxon>
        <taxon>Pseudomonadati</taxon>
        <taxon>Pseudomonadota</taxon>
        <taxon>Gammaproteobacteria</taxon>
        <taxon>Enterobacterales</taxon>
        <taxon>Erwiniaceae</taxon>
        <taxon>Erwinia</taxon>
    </lineage>
</organism>
<dbReference type="EMBL" id="JBFKZN010000007">
    <property type="protein sequence ID" value="MEW5290393.1"/>
    <property type="molecule type" value="Genomic_DNA"/>
</dbReference>
<protein>
    <submittedName>
        <fullName evidence="3">4'-phosphopantetheinyl transferase superfamily protein</fullName>
    </submittedName>
</protein>
<dbReference type="InterPro" id="IPR037143">
    <property type="entry name" value="4-PPantetheinyl_Trfase_dom_sf"/>
</dbReference>
<dbReference type="SUPFAM" id="SSF56214">
    <property type="entry name" value="4'-phosphopantetheinyl transferase"/>
    <property type="match status" value="1"/>
</dbReference>
<dbReference type="Pfam" id="PF01648">
    <property type="entry name" value="ACPS"/>
    <property type="match status" value="1"/>
</dbReference>
<dbReference type="Gene3D" id="3.90.470.20">
    <property type="entry name" value="4'-phosphopantetheinyl transferase domain"/>
    <property type="match status" value="1"/>
</dbReference>
<gene>
    <name evidence="3" type="ORF">ABW286_14580</name>
</gene>
<dbReference type="RefSeq" id="WP_367167922.1">
    <property type="nucleotide sequence ID" value="NZ_JBFKZN010000007.1"/>
</dbReference>
<accession>A0ABV3N3I8</accession>
<evidence type="ECO:0000256" key="1">
    <source>
        <dbReference type="ARBA" id="ARBA00022679"/>
    </source>
</evidence>
<feature type="domain" description="4'-phosphopantetheinyl transferase" evidence="2">
    <location>
        <begin position="101"/>
        <end position="161"/>
    </location>
</feature>
<reference evidence="3 4" key="1">
    <citation type="submission" date="2024-07" db="EMBL/GenBank/DDBJ databases">
        <authorList>
            <person name="Dulla G.F.J."/>
            <person name="Delorm J.G."/>
        </authorList>
    </citation>
    <scope>NUCLEOTIDE SEQUENCE [LARGE SCALE GENOMIC DNA]</scope>
    <source>
        <strain evidence="3 4">JGD 233</strain>
    </source>
</reference>
<evidence type="ECO:0000259" key="2">
    <source>
        <dbReference type="Pfam" id="PF01648"/>
    </source>
</evidence>
<dbReference type="GO" id="GO:0016740">
    <property type="term" value="F:transferase activity"/>
    <property type="evidence" value="ECO:0007669"/>
    <property type="project" value="UniProtKB-KW"/>
</dbReference>
<keyword evidence="4" id="KW-1185">Reference proteome</keyword>
<keyword evidence="1 3" id="KW-0808">Transferase</keyword>